<evidence type="ECO:0000313" key="5">
    <source>
        <dbReference type="EMBL" id="EDR12298.1"/>
    </source>
</evidence>
<feature type="compositionally biased region" description="Low complexity" evidence="2">
    <location>
        <begin position="37"/>
        <end position="48"/>
    </location>
</feature>
<evidence type="ECO:0000256" key="2">
    <source>
        <dbReference type="SAM" id="MobiDB-lite"/>
    </source>
</evidence>
<proteinExistence type="predicted"/>
<gene>
    <name evidence="5" type="ORF">LACBIDRAFT_292777</name>
</gene>
<dbReference type="GO" id="GO:0061630">
    <property type="term" value="F:ubiquitin protein ligase activity"/>
    <property type="evidence" value="ECO:0007669"/>
    <property type="project" value="TreeGrafter"/>
</dbReference>
<evidence type="ECO:0000313" key="6">
    <source>
        <dbReference type="Proteomes" id="UP000001194"/>
    </source>
</evidence>
<dbReference type="AlphaFoldDB" id="B0CXP3"/>
<dbReference type="InterPro" id="IPR052443">
    <property type="entry name" value="E3_ubiq-ligase_RNF220-like"/>
</dbReference>
<evidence type="ECO:0000256" key="1">
    <source>
        <dbReference type="PROSITE-ProRule" id="PRU00175"/>
    </source>
</evidence>
<dbReference type="GO" id="GO:0016567">
    <property type="term" value="P:protein ubiquitination"/>
    <property type="evidence" value="ECO:0007669"/>
    <property type="project" value="TreeGrafter"/>
</dbReference>
<dbReference type="Pfam" id="PF13923">
    <property type="entry name" value="zf-C3HC4_2"/>
    <property type="match status" value="1"/>
</dbReference>
<dbReference type="KEGG" id="lbc:LACBIDRAFT_292777"/>
<evidence type="ECO:0000256" key="3">
    <source>
        <dbReference type="SAM" id="SignalP"/>
    </source>
</evidence>
<protein>
    <submittedName>
        <fullName evidence="5">Predicted protein</fullName>
    </submittedName>
</protein>
<dbReference type="SUPFAM" id="SSF57850">
    <property type="entry name" value="RING/U-box"/>
    <property type="match status" value="1"/>
</dbReference>
<dbReference type="EMBL" id="DS547094">
    <property type="protein sequence ID" value="EDR12298.1"/>
    <property type="molecule type" value="Genomic_DNA"/>
</dbReference>
<dbReference type="InterPro" id="IPR031824">
    <property type="entry name" value="RNF220_mid"/>
</dbReference>
<dbReference type="GO" id="GO:0008270">
    <property type="term" value="F:zinc ion binding"/>
    <property type="evidence" value="ECO:0007669"/>
    <property type="project" value="UniProtKB-KW"/>
</dbReference>
<feature type="region of interest" description="Disordered" evidence="2">
    <location>
        <begin position="36"/>
        <end position="62"/>
    </location>
</feature>
<sequence>MALSRCAGLALVLILILLTFTVTVRGNKRTYVEARASTSSSSLSPVPSDHFPAPAKKPKRAETRQCPVCEEHIPLRLLPMHAALESERVEEVIQQVGSSDILYDEMDDAPGPSSRSRRSALKARKSLTSRNVHDSMEQACKTIQIIKRHRKQRHAKLKEIAREEEGYMGRGAWSRSVAGGRIVCPVCSLEVCGDQDVLDAHVDSCLANETSRLEEVRQRELQQQRDMEEDIWDELDTGGHVGNVRGTGFLTRDRRAQDVDDEVDVEGDDQDTFGEAQFTEGDILPVDNPQVMVQEDVEVEIEGDNEDEASRKLKTLRDLVAEGKVVFPDRVEDLKAKMVEVLGAGEADRVDRAVLTAKKRGDKAALVAALENKIEQLESMRVSSSTSLSCRICLDPYNEPTVSTGCWHTCCRDCWLRCLGSTKLCPICKRITSATELRRVYL</sequence>
<dbReference type="Gene3D" id="3.30.40.10">
    <property type="entry name" value="Zinc/RING finger domain, C3HC4 (zinc finger)"/>
    <property type="match status" value="1"/>
</dbReference>
<dbReference type="InterPro" id="IPR001841">
    <property type="entry name" value="Znf_RING"/>
</dbReference>
<keyword evidence="1" id="KW-0479">Metal-binding</keyword>
<feature type="compositionally biased region" description="Basic residues" evidence="2">
    <location>
        <begin position="115"/>
        <end position="127"/>
    </location>
</feature>
<dbReference type="HOGENOM" id="CLU_045004_0_0_1"/>
<dbReference type="RefSeq" id="XP_001876562.1">
    <property type="nucleotide sequence ID" value="XM_001876527.1"/>
</dbReference>
<dbReference type="OrthoDB" id="6270329at2759"/>
<dbReference type="PANTHER" id="PTHR13459">
    <property type="entry name" value="E3 UBIQUITIN-PROTEIN LIGASE RNF220 ISOFORM X1"/>
    <property type="match status" value="1"/>
</dbReference>
<accession>B0CXP3</accession>
<feature type="chain" id="PRO_5002748970" evidence="3">
    <location>
        <begin position="27"/>
        <end position="442"/>
    </location>
</feature>
<dbReference type="InterPro" id="IPR013083">
    <property type="entry name" value="Znf_RING/FYVE/PHD"/>
</dbReference>
<dbReference type="PROSITE" id="PS50089">
    <property type="entry name" value="ZF_RING_2"/>
    <property type="match status" value="1"/>
</dbReference>
<reference evidence="5 6" key="1">
    <citation type="journal article" date="2008" name="Nature">
        <title>The genome of Laccaria bicolor provides insights into mycorrhizal symbiosis.</title>
        <authorList>
            <person name="Martin F."/>
            <person name="Aerts A."/>
            <person name="Ahren D."/>
            <person name="Brun A."/>
            <person name="Danchin E.G.J."/>
            <person name="Duchaussoy F."/>
            <person name="Gibon J."/>
            <person name="Kohler A."/>
            <person name="Lindquist E."/>
            <person name="Pereda V."/>
            <person name="Salamov A."/>
            <person name="Shapiro H.J."/>
            <person name="Wuyts J."/>
            <person name="Blaudez D."/>
            <person name="Buee M."/>
            <person name="Brokstein P."/>
            <person name="Canbaeck B."/>
            <person name="Cohen D."/>
            <person name="Courty P.E."/>
            <person name="Coutinho P.M."/>
            <person name="Delaruelle C."/>
            <person name="Detter J.C."/>
            <person name="Deveau A."/>
            <person name="DiFazio S."/>
            <person name="Duplessis S."/>
            <person name="Fraissinet-Tachet L."/>
            <person name="Lucic E."/>
            <person name="Frey-Klett P."/>
            <person name="Fourrey C."/>
            <person name="Feussner I."/>
            <person name="Gay G."/>
            <person name="Grimwood J."/>
            <person name="Hoegger P.J."/>
            <person name="Jain P."/>
            <person name="Kilaru S."/>
            <person name="Labbe J."/>
            <person name="Lin Y.C."/>
            <person name="Legue V."/>
            <person name="Le Tacon F."/>
            <person name="Marmeisse R."/>
            <person name="Melayah D."/>
            <person name="Montanini B."/>
            <person name="Muratet M."/>
            <person name="Nehls U."/>
            <person name="Niculita-Hirzel H."/>
            <person name="Oudot-Le Secq M.P."/>
            <person name="Peter M."/>
            <person name="Quesneville H."/>
            <person name="Rajashekar B."/>
            <person name="Reich M."/>
            <person name="Rouhier N."/>
            <person name="Schmutz J."/>
            <person name="Yin T."/>
            <person name="Chalot M."/>
            <person name="Henrissat B."/>
            <person name="Kuees U."/>
            <person name="Lucas S."/>
            <person name="Van de Peer Y."/>
            <person name="Podila G.K."/>
            <person name="Polle A."/>
            <person name="Pukkila P.J."/>
            <person name="Richardson P.M."/>
            <person name="Rouze P."/>
            <person name="Sanders I.R."/>
            <person name="Stajich J.E."/>
            <person name="Tunlid A."/>
            <person name="Tuskan G."/>
            <person name="Grigoriev I.V."/>
        </authorList>
    </citation>
    <scope>NUCLEOTIDE SEQUENCE [LARGE SCALE GENOMIC DNA]</scope>
    <source>
        <strain evidence="6">S238N-H82 / ATCC MYA-4686</strain>
    </source>
</reference>
<dbReference type="PANTHER" id="PTHR13459:SF1">
    <property type="entry name" value="E3 UBIQUITIN-PROTEIN LIGASE RNF220 ISOFORM X1"/>
    <property type="match status" value="1"/>
</dbReference>
<organism evidence="6">
    <name type="scientific">Laccaria bicolor (strain S238N-H82 / ATCC MYA-4686)</name>
    <name type="common">Bicoloured deceiver</name>
    <name type="synonym">Laccaria laccata var. bicolor</name>
    <dbReference type="NCBI Taxonomy" id="486041"/>
    <lineage>
        <taxon>Eukaryota</taxon>
        <taxon>Fungi</taxon>
        <taxon>Dikarya</taxon>
        <taxon>Basidiomycota</taxon>
        <taxon>Agaricomycotina</taxon>
        <taxon>Agaricomycetes</taxon>
        <taxon>Agaricomycetidae</taxon>
        <taxon>Agaricales</taxon>
        <taxon>Agaricineae</taxon>
        <taxon>Hydnangiaceae</taxon>
        <taxon>Laccaria</taxon>
    </lineage>
</organism>
<name>B0CXP3_LACBS</name>
<dbReference type="Proteomes" id="UP000001194">
    <property type="component" value="Unassembled WGS sequence"/>
</dbReference>
<dbReference type="GeneID" id="6072565"/>
<feature type="region of interest" description="Disordered" evidence="2">
    <location>
        <begin position="103"/>
        <end position="134"/>
    </location>
</feature>
<keyword evidence="3" id="KW-0732">Signal</keyword>
<keyword evidence="6" id="KW-1185">Reference proteome</keyword>
<feature type="domain" description="RING-type" evidence="4">
    <location>
        <begin position="390"/>
        <end position="429"/>
    </location>
</feature>
<evidence type="ECO:0000259" key="4">
    <source>
        <dbReference type="PROSITE" id="PS50089"/>
    </source>
</evidence>
<keyword evidence="1" id="KW-0862">Zinc</keyword>
<dbReference type="InParanoid" id="B0CXP3"/>
<feature type="signal peptide" evidence="3">
    <location>
        <begin position="1"/>
        <end position="26"/>
    </location>
</feature>
<keyword evidence="1" id="KW-0863">Zinc-finger</keyword>
<dbReference type="Pfam" id="PF15926">
    <property type="entry name" value="RNF220"/>
    <property type="match status" value="1"/>
</dbReference>